<dbReference type="RefSeq" id="WP_316661943.1">
    <property type="nucleotide sequence ID" value="NZ_JAWHTF010000003.1"/>
</dbReference>
<organism evidence="1 2">
    <name type="scientific">Gilvirhabdus luticola</name>
    <dbReference type="NCBI Taxonomy" id="3079858"/>
    <lineage>
        <taxon>Bacteria</taxon>
        <taxon>Pseudomonadati</taxon>
        <taxon>Bacteroidota</taxon>
        <taxon>Flavobacteriia</taxon>
        <taxon>Flavobacteriales</taxon>
        <taxon>Flavobacteriaceae</taxon>
        <taxon>Gilvirhabdus</taxon>
    </lineage>
</organism>
<evidence type="ECO:0000313" key="1">
    <source>
        <dbReference type="EMBL" id="MDU8886019.1"/>
    </source>
</evidence>
<dbReference type="PROSITE" id="PS51257">
    <property type="entry name" value="PROKAR_LIPOPROTEIN"/>
    <property type="match status" value="1"/>
</dbReference>
<keyword evidence="2" id="KW-1185">Reference proteome</keyword>
<dbReference type="SUPFAM" id="SSF56235">
    <property type="entry name" value="N-terminal nucleophile aminohydrolases (Ntn hydrolases)"/>
    <property type="match status" value="1"/>
</dbReference>
<dbReference type="PANTHER" id="PTHR10188">
    <property type="entry name" value="L-ASPARAGINASE"/>
    <property type="match status" value="1"/>
</dbReference>
<dbReference type="Pfam" id="PF01112">
    <property type="entry name" value="Asparaginase_2"/>
    <property type="match status" value="1"/>
</dbReference>
<dbReference type="InterPro" id="IPR000246">
    <property type="entry name" value="Peptidase_T2"/>
</dbReference>
<reference evidence="1 2" key="1">
    <citation type="submission" date="2023-10" db="EMBL/GenBank/DDBJ databases">
        <title>Marimonas sp. nov. isolated from tidal mud flat.</title>
        <authorList>
            <person name="Jaincy N.J."/>
            <person name="Srinivasan S."/>
            <person name="Lee S.-S."/>
        </authorList>
    </citation>
    <scope>NUCLEOTIDE SEQUENCE [LARGE SCALE GENOMIC DNA]</scope>
    <source>
        <strain evidence="1 2">MJ-SS3</strain>
    </source>
</reference>
<protein>
    <submittedName>
        <fullName evidence="1">N(4)-(Beta-N-acetylglucosaminyl)-L-asparaginase</fullName>
    </submittedName>
</protein>
<dbReference type="Proteomes" id="UP001268651">
    <property type="component" value="Unassembled WGS sequence"/>
</dbReference>
<sequence length="328" mass="35874">MKNTSVIYSLFFGLLVITIGCNNKENSNNNHTRQITKPIVISTWNHGLPANTVAWKILKNGGRALDAVEQGVRTAESNPNVQTVGFGGFPDREGKVTLDACIMDENNNCGSVAFLQNIMHPISVARKVMEETSHIMLVGDGALQFAIEQGFEEEDLLTERSKKAYEEWLVNSDYKPVINIENHDTISMLALDENGNLSAACTTSGAAWKMHGRVGDSPIIGAGLFLDNEVGAAAATGLGEAVIRTSGSAMVVELMRHGKTPYAACKEVVERIYELHKKLGELENLQVGFIALNKYGEYGSYCLRPGFNYAIQSNNIDNELIDADFKIQ</sequence>
<dbReference type="EMBL" id="JAWHTF010000003">
    <property type="protein sequence ID" value="MDU8886019.1"/>
    <property type="molecule type" value="Genomic_DNA"/>
</dbReference>
<accession>A0ABU3U6T1</accession>
<comment type="caution">
    <text evidence="1">The sequence shown here is derived from an EMBL/GenBank/DDBJ whole genome shotgun (WGS) entry which is preliminary data.</text>
</comment>
<name>A0ABU3U6T1_9FLAO</name>
<dbReference type="Gene3D" id="3.60.20.30">
    <property type="entry name" value="(Glycosyl)asparaginase"/>
    <property type="match status" value="1"/>
</dbReference>
<gene>
    <name evidence="1" type="ORF">RXV94_07600</name>
</gene>
<dbReference type="InterPro" id="IPR029055">
    <property type="entry name" value="Ntn_hydrolases_N"/>
</dbReference>
<dbReference type="PANTHER" id="PTHR10188:SF6">
    <property type="entry name" value="N(4)-(BETA-N-ACETYLGLUCOSAMINYL)-L-ASPARAGINASE"/>
    <property type="match status" value="1"/>
</dbReference>
<proteinExistence type="predicted"/>
<dbReference type="CDD" id="cd04513">
    <property type="entry name" value="Glycosylasparaginase"/>
    <property type="match status" value="1"/>
</dbReference>
<evidence type="ECO:0000313" key="2">
    <source>
        <dbReference type="Proteomes" id="UP001268651"/>
    </source>
</evidence>